<feature type="compositionally biased region" description="Basic residues" evidence="3">
    <location>
        <begin position="479"/>
        <end position="488"/>
    </location>
</feature>
<evidence type="ECO:0000256" key="2">
    <source>
        <dbReference type="ARBA" id="ARBA00023242"/>
    </source>
</evidence>
<dbReference type="AlphaFoldDB" id="A7RSJ2"/>
<organism evidence="4 5">
    <name type="scientific">Nematostella vectensis</name>
    <name type="common">Starlet sea anemone</name>
    <dbReference type="NCBI Taxonomy" id="45351"/>
    <lineage>
        <taxon>Eukaryota</taxon>
        <taxon>Metazoa</taxon>
        <taxon>Cnidaria</taxon>
        <taxon>Anthozoa</taxon>
        <taxon>Hexacorallia</taxon>
        <taxon>Actiniaria</taxon>
        <taxon>Edwardsiidae</taxon>
        <taxon>Nematostella</taxon>
    </lineage>
</organism>
<proteinExistence type="predicted"/>
<dbReference type="HOGENOM" id="CLU_530613_0_0_1"/>
<feature type="region of interest" description="Disordered" evidence="3">
    <location>
        <begin position="472"/>
        <end position="514"/>
    </location>
</feature>
<feature type="compositionally biased region" description="Acidic residues" evidence="3">
    <location>
        <begin position="101"/>
        <end position="119"/>
    </location>
</feature>
<feature type="non-terminal residue" evidence="4">
    <location>
        <position position="514"/>
    </location>
</feature>
<dbReference type="InParanoid" id="A7RSJ2"/>
<dbReference type="GO" id="GO:0006355">
    <property type="term" value="P:regulation of DNA-templated transcription"/>
    <property type="evidence" value="ECO:0007669"/>
    <property type="project" value="InterPro"/>
</dbReference>
<accession>A7RSJ2</accession>
<dbReference type="PhylomeDB" id="A7RSJ2"/>
<feature type="region of interest" description="Disordered" evidence="3">
    <location>
        <begin position="59"/>
        <end position="119"/>
    </location>
</feature>
<dbReference type="GO" id="GO:0003677">
    <property type="term" value="F:DNA binding"/>
    <property type="evidence" value="ECO:0007669"/>
    <property type="project" value="InterPro"/>
</dbReference>
<dbReference type="PANTHER" id="PTHR13213:SF2">
    <property type="entry name" value="MYB-BINDING PROTEIN 1A"/>
    <property type="match status" value="1"/>
</dbReference>
<feature type="region of interest" description="Disordered" evidence="3">
    <location>
        <begin position="303"/>
        <end position="324"/>
    </location>
</feature>
<dbReference type="Pfam" id="PF04931">
    <property type="entry name" value="DNA_pol_phi"/>
    <property type="match status" value="1"/>
</dbReference>
<evidence type="ECO:0000313" key="4">
    <source>
        <dbReference type="EMBL" id="EDO45646.1"/>
    </source>
</evidence>
<keyword evidence="2" id="KW-0539">Nucleus</keyword>
<dbReference type="eggNOG" id="KOG1926">
    <property type="taxonomic scope" value="Eukaryota"/>
</dbReference>
<dbReference type="InterPro" id="IPR007015">
    <property type="entry name" value="DNA_pol_V/MYBBP1A"/>
</dbReference>
<evidence type="ECO:0000313" key="5">
    <source>
        <dbReference type="Proteomes" id="UP000001593"/>
    </source>
</evidence>
<feature type="region of interest" description="Disordered" evidence="3">
    <location>
        <begin position="132"/>
        <end position="151"/>
    </location>
</feature>
<sequence length="514" mass="57394">SSGGDVDPTRISILNQLLLLVKAKKLSESGAWIENIMKFLIDQSYFTAVRGSKKLQAIDPKSLGGEDDEVLEIAEDSDDEDMAADDGDEDNEKKPCKETKEDESDSEDESDDDDEGDDDAVDEAFRAEIKAALGSAAADTDSEESSGEELDDEAMMQLDDALSAVFKTRVQANKEKKDKKDTAKTILHFKLRVLDMIEIFIKKQSHNPLVLDLMEPLLSLAWSTLGTKDYQTLGERAQAIYRNKLCSIREHPSVDQLNSEDLHARIGSLVQKAMKAPSLNIVSLIARGCMLIIRVLRGSVEKPAEVPPKKRKKKEEVRPCNDHGGQLDVPRVAKVFEEALKDFMEKRSTHLHPVLFTELINRFPTQACAMLTQLLSHKCPSYDKHLETNAQVFQDTLAAIISGSATAETQMKAKHFREVLKLTTKLIKETSGEPQLLDHERLKDALQTALSGPLATRSNDIKSTCVRLLSTLSGTKETPKKKEKKTQKKEKQTNGKTNEQTEVNEPRKKKKKNK</sequence>
<name>A7RSJ2_NEMVE</name>
<dbReference type="STRING" id="45351.A7RSJ2"/>
<evidence type="ECO:0000256" key="1">
    <source>
        <dbReference type="ARBA" id="ARBA00004123"/>
    </source>
</evidence>
<comment type="subcellular location">
    <subcellularLocation>
        <location evidence="1">Nucleus</location>
    </subcellularLocation>
</comment>
<evidence type="ECO:0008006" key="6">
    <source>
        <dbReference type="Google" id="ProtNLM"/>
    </source>
</evidence>
<gene>
    <name evidence="4" type="ORF">NEMVEDRAFT_v1g201477</name>
</gene>
<evidence type="ECO:0000256" key="3">
    <source>
        <dbReference type="SAM" id="MobiDB-lite"/>
    </source>
</evidence>
<protein>
    <recommendedName>
        <fullName evidence="6">Myb-binding protein 1A-like protein</fullName>
    </recommendedName>
</protein>
<dbReference type="EMBL" id="DS469534">
    <property type="protein sequence ID" value="EDO45646.1"/>
    <property type="molecule type" value="Genomic_DNA"/>
</dbReference>
<dbReference type="PANTHER" id="PTHR13213">
    <property type="entry name" value="MYB-BINDING PROTEIN 1A FAMILY MEMBER"/>
    <property type="match status" value="1"/>
</dbReference>
<reference evidence="4 5" key="1">
    <citation type="journal article" date="2007" name="Science">
        <title>Sea anemone genome reveals ancestral eumetazoan gene repertoire and genomic organization.</title>
        <authorList>
            <person name="Putnam N.H."/>
            <person name="Srivastava M."/>
            <person name="Hellsten U."/>
            <person name="Dirks B."/>
            <person name="Chapman J."/>
            <person name="Salamov A."/>
            <person name="Terry A."/>
            <person name="Shapiro H."/>
            <person name="Lindquist E."/>
            <person name="Kapitonov V.V."/>
            <person name="Jurka J."/>
            <person name="Genikhovich G."/>
            <person name="Grigoriev I.V."/>
            <person name="Lucas S.M."/>
            <person name="Steele R.E."/>
            <person name="Finnerty J.R."/>
            <person name="Technau U."/>
            <person name="Martindale M.Q."/>
            <person name="Rokhsar D.S."/>
        </authorList>
    </citation>
    <scope>NUCLEOTIDE SEQUENCE [LARGE SCALE GENOMIC DNA]</scope>
    <source>
        <strain evidence="5">CH2 X CH6</strain>
    </source>
</reference>
<feature type="compositionally biased region" description="Acidic residues" evidence="3">
    <location>
        <begin position="65"/>
        <end position="90"/>
    </location>
</feature>
<dbReference type="Proteomes" id="UP000001593">
    <property type="component" value="Unassembled WGS sequence"/>
</dbReference>
<feature type="compositionally biased region" description="Basic and acidic residues" evidence="3">
    <location>
        <begin position="91"/>
        <end position="100"/>
    </location>
</feature>
<feature type="compositionally biased region" description="Acidic residues" evidence="3">
    <location>
        <begin position="140"/>
        <end position="151"/>
    </location>
</feature>
<feature type="compositionally biased region" description="Basic and acidic residues" evidence="3">
    <location>
        <begin position="303"/>
        <end position="321"/>
    </location>
</feature>
<dbReference type="GO" id="GO:0005730">
    <property type="term" value="C:nucleolus"/>
    <property type="evidence" value="ECO:0007669"/>
    <property type="project" value="InterPro"/>
</dbReference>
<keyword evidence="5" id="KW-1185">Reference proteome</keyword>